<comment type="caution">
    <text evidence="3">The sequence shown here is derived from an EMBL/GenBank/DDBJ whole genome shotgun (WGS) entry which is preliminary data.</text>
</comment>
<reference evidence="3 4" key="1">
    <citation type="journal article" date="2021" name="Sci. Rep.">
        <title>Genome sequencing of the multicellular alga Astrephomene provides insights into convergent evolution of germ-soma differentiation.</title>
        <authorList>
            <person name="Yamashita S."/>
            <person name="Yamamoto K."/>
            <person name="Matsuzaki R."/>
            <person name="Suzuki S."/>
            <person name="Yamaguchi H."/>
            <person name="Hirooka S."/>
            <person name="Minakuchi Y."/>
            <person name="Miyagishima S."/>
            <person name="Kawachi M."/>
            <person name="Toyoda A."/>
            <person name="Nozaki H."/>
        </authorList>
    </citation>
    <scope>NUCLEOTIDE SEQUENCE [LARGE SCALE GENOMIC DNA]</scope>
    <source>
        <strain evidence="3 4">NIES-4017</strain>
    </source>
</reference>
<name>A0AAD3HSA6_9CHLO</name>
<feature type="compositionally biased region" description="Pro residues" evidence="1">
    <location>
        <begin position="72"/>
        <end position="85"/>
    </location>
</feature>
<keyword evidence="4" id="KW-1185">Reference proteome</keyword>
<sequence>GLLETLHALRNLLLRGLWAIAGLEGLFVGLLAAGGVTELTLMVAAVALGPQELTRSRRRGSGPTGANADGSPTPPLSPTSPPPPAVSLELTEEAVRRSRGADGVGGGGGGQARQPASADAAPDAATVGGANTSSSANGGGGDVIDIVVPRLASSSSVRSHLSFSHLAAQLPYDIHFPSAAAVAATAAEATVAATAAATAAASAAAAAAARVPWRTLALLAAVGYMEVAASLHLLCFALGLWIGVLGASEGCSAAVQGLYRVISFSPDVCLDLSMIGVPGPRCGGDLLRMCNVWRQLRLSGLLYGSLLIIAARLLLLVMATANYHSRHAVLLPLPQPSSSSPLLHPPPSTASLRRRQQQHCRRQRGGNAHKKKSEQRAGVCGAAEMGRRSGGDSSGGGGMAEGQPQEARRRRRGARQAAAAGGLADSPIPEAGDGSDVDVGGIGTAKTTAVAVPGVGGAAGTTAAAAGLRPRQVTRMGSGTGSVLPPSAGMG</sequence>
<protein>
    <submittedName>
        <fullName evidence="3">Uncharacterized protein</fullName>
    </submittedName>
</protein>
<dbReference type="EMBL" id="BMAR01000045">
    <property type="protein sequence ID" value="GFR51081.1"/>
    <property type="molecule type" value="Genomic_DNA"/>
</dbReference>
<evidence type="ECO:0000313" key="3">
    <source>
        <dbReference type="EMBL" id="GFR51081.1"/>
    </source>
</evidence>
<feature type="non-terminal residue" evidence="3">
    <location>
        <position position="1"/>
    </location>
</feature>
<feature type="transmembrane region" description="Helical" evidence="2">
    <location>
        <begin position="216"/>
        <end position="242"/>
    </location>
</feature>
<evidence type="ECO:0000256" key="2">
    <source>
        <dbReference type="SAM" id="Phobius"/>
    </source>
</evidence>
<evidence type="ECO:0000256" key="1">
    <source>
        <dbReference type="SAM" id="MobiDB-lite"/>
    </source>
</evidence>
<dbReference type="AlphaFoldDB" id="A0AAD3HSA6"/>
<keyword evidence="2" id="KW-0812">Transmembrane</keyword>
<keyword evidence="2" id="KW-1133">Transmembrane helix</keyword>
<accession>A0AAD3HSA6</accession>
<organism evidence="3 4">
    <name type="scientific">Astrephomene gubernaculifera</name>
    <dbReference type="NCBI Taxonomy" id="47775"/>
    <lineage>
        <taxon>Eukaryota</taxon>
        <taxon>Viridiplantae</taxon>
        <taxon>Chlorophyta</taxon>
        <taxon>core chlorophytes</taxon>
        <taxon>Chlorophyceae</taxon>
        <taxon>CS clade</taxon>
        <taxon>Chlamydomonadales</taxon>
        <taxon>Astrephomenaceae</taxon>
        <taxon>Astrephomene</taxon>
    </lineage>
</organism>
<feature type="transmembrane region" description="Helical" evidence="2">
    <location>
        <begin position="301"/>
        <end position="321"/>
    </location>
</feature>
<feature type="compositionally biased region" description="Basic residues" evidence="1">
    <location>
        <begin position="352"/>
        <end position="373"/>
    </location>
</feature>
<evidence type="ECO:0000313" key="4">
    <source>
        <dbReference type="Proteomes" id="UP001054857"/>
    </source>
</evidence>
<feature type="region of interest" description="Disordered" evidence="1">
    <location>
        <begin position="54"/>
        <end position="139"/>
    </location>
</feature>
<feature type="transmembrane region" description="Helical" evidence="2">
    <location>
        <begin position="16"/>
        <end position="49"/>
    </location>
</feature>
<feature type="region of interest" description="Disordered" evidence="1">
    <location>
        <begin position="335"/>
        <end position="439"/>
    </location>
</feature>
<dbReference type="Proteomes" id="UP001054857">
    <property type="component" value="Unassembled WGS sequence"/>
</dbReference>
<gene>
    <name evidence="3" type="ORF">Agub_g13407</name>
</gene>
<feature type="compositionally biased region" description="Low complexity" evidence="1">
    <location>
        <begin position="112"/>
        <end position="136"/>
    </location>
</feature>
<keyword evidence="2" id="KW-0472">Membrane</keyword>
<proteinExistence type="predicted"/>
<feature type="compositionally biased region" description="Gly residues" evidence="1">
    <location>
        <begin position="102"/>
        <end position="111"/>
    </location>
</feature>
<feature type="non-terminal residue" evidence="3">
    <location>
        <position position="491"/>
    </location>
</feature>